<feature type="transmembrane region" description="Helical" evidence="1">
    <location>
        <begin position="20"/>
        <end position="38"/>
    </location>
</feature>
<keyword evidence="1" id="KW-0812">Transmembrane</keyword>
<keyword evidence="1" id="KW-1133">Transmembrane helix</keyword>
<dbReference type="Proteomes" id="UP000049855">
    <property type="component" value="Unassembled WGS sequence"/>
</dbReference>
<dbReference type="AlphaFoldDB" id="A0A0U1L565"/>
<evidence type="ECO:0000256" key="1">
    <source>
        <dbReference type="SAM" id="Phobius"/>
    </source>
</evidence>
<evidence type="ECO:0000313" key="2">
    <source>
        <dbReference type="EMBL" id="CQR74283.1"/>
    </source>
</evidence>
<gene>
    <name evidence="2" type="ORF">SpAn4DRAFT_0745</name>
</gene>
<protein>
    <submittedName>
        <fullName evidence="2">Uncharacterized protein</fullName>
    </submittedName>
</protein>
<name>A0A0U1L565_9FIRM</name>
<keyword evidence="3" id="KW-1185">Reference proteome</keyword>
<reference evidence="3" key="1">
    <citation type="submission" date="2015-03" db="EMBL/GenBank/DDBJ databases">
        <authorList>
            <person name="Nijsse Bart"/>
        </authorList>
    </citation>
    <scope>NUCLEOTIDE SEQUENCE [LARGE SCALE GENOMIC DNA]</scope>
</reference>
<dbReference type="EMBL" id="CTRP01000014">
    <property type="protein sequence ID" value="CQR74283.1"/>
    <property type="molecule type" value="Genomic_DNA"/>
</dbReference>
<accession>A0A0U1L565</accession>
<sequence>MLGANTIPSKSAPNFLAASAASRVLMPQIFIIMVIRLYSGSFA</sequence>
<keyword evidence="1" id="KW-0472">Membrane</keyword>
<organism evidence="2 3">
    <name type="scientific">Sporomusa ovata</name>
    <dbReference type="NCBI Taxonomy" id="2378"/>
    <lineage>
        <taxon>Bacteria</taxon>
        <taxon>Bacillati</taxon>
        <taxon>Bacillota</taxon>
        <taxon>Negativicutes</taxon>
        <taxon>Selenomonadales</taxon>
        <taxon>Sporomusaceae</taxon>
        <taxon>Sporomusa</taxon>
    </lineage>
</organism>
<proteinExistence type="predicted"/>
<evidence type="ECO:0000313" key="3">
    <source>
        <dbReference type="Proteomes" id="UP000049855"/>
    </source>
</evidence>